<feature type="chain" id="PRO_5035166595" description="Plant Basic Secretory Protein" evidence="1">
    <location>
        <begin position="19"/>
        <end position="208"/>
    </location>
</feature>
<dbReference type="Pfam" id="PF04450">
    <property type="entry name" value="BSP"/>
    <property type="match status" value="1"/>
</dbReference>
<proteinExistence type="predicted"/>
<accession>A0A8J2K096</accession>
<dbReference type="InterPro" id="IPR007541">
    <property type="entry name" value="Uncharacterised_BSP"/>
</dbReference>
<sequence length="208" mass="24599">MLLYLALVAVSLLGNSAAVRVDVDTSKARDLEGFGRQIKKTLEDWYPYLSYLMYSPTFEDVPVINIYFDPDYKRIAYASGNRIVGAVDYYRQNQQGVGSMIHEMVHVIQQYRNTPGWVTEGMADYYRYYRYENRKLSKPTTDNNHTNGYGVTAFFFNWVDQNKPKISGQSMLYWINKDAREGNYKDTIWTRFYRQTVEQVWQEMMRRA</sequence>
<reference evidence="2" key="1">
    <citation type="submission" date="2021-06" db="EMBL/GenBank/DDBJ databases">
        <authorList>
            <person name="Hodson N. C."/>
            <person name="Mongue J. A."/>
            <person name="Jaron S. K."/>
        </authorList>
    </citation>
    <scope>NUCLEOTIDE SEQUENCE</scope>
</reference>
<evidence type="ECO:0000256" key="1">
    <source>
        <dbReference type="SAM" id="SignalP"/>
    </source>
</evidence>
<dbReference type="EMBL" id="CAJVCH010184936">
    <property type="protein sequence ID" value="CAG7729837.1"/>
    <property type="molecule type" value="Genomic_DNA"/>
</dbReference>
<dbReference type="AlphaFoldDB" id="A0A8J2K096"/>
<organism evidence="2 3">
    <name type="scientific">Allacma fusca</name>
    <dbReference type="NCBI Taxonomy" id="39272"/>
    <lineage>
        <taxon>Eukaryota</taxon>
        <taxon>Metazoa</taxon>
        <taxon>Ecdysozoa</taxon>
        <taxon>Arthropoda</taxon>
        <taxon>Hexapoda</taxon>
        <taxon>Collembola</taxon>
        <taxon>Symphypleona</taxon>
        <taxon>Sminthuridae</taxon>
        <taxon>Allacma</taxon>
    </lineage>
</organism>
<dbReference type="PANTHER" id="PTHR33321:SF12">
    <property type="entry name" value="PLANT BASIC SECRETORY PROTEIN (BSP) FAMILY PROTEIN"/>
    <property type="match status" value="1"/>
</dbReference>
<keyword evidence="3" id="KW-1185">Reference proteome</keyword>
<name>A0A8J2K096_9HEXA</name>
<evidence type="ECO:0008006" key="4">
    <source>
        <dbReference type="Google" id="ProtNLM"/>
    </source>
</evidence>
<evidence type="ECO:0000313" key="3">
    <source>
        <dbReference type="Proteomes" id="UP000708208"/>
    </source>
</evidence>
<dbReference type="PANTHER" id="PTHR33321">
    <property type="match status" value="1"/>
</dbReference>
<feature type="signal peptide" evidence="1">
    <location>
        <begin position="1"/>
        <end position="18"/>
    </location>
</feature>
<gene>
    <name evidence="2" type="ORF">AFUS01_LOCUS18528</name>
</gene>
<protein>
    <recommendedName>
        <fullName evidence="4">Plant Basic Secretory Protein</fullName>
    </recommendedName>
</protein>
<evidence type="ECO:0000313" key="2">
    <source>
        <dbReference type="EMBL" id="CAG7729837.1"/>
    </source>
</evidence>
<dbReference type="OrthoDB" id="8250257at2759"/>
<comment type="caution">
    <text evidence="2">The sequence shown here is derived from an EMBL/GenBank/DDBJ whole genome shotgun (WGS) entry which is preliminary data.</text>
</comment>
<keyword evidence="1" id="KW-0732">Signal</keyword>
<dbReference type="Proteomes" id="UP000708208">
    <property type="component" value="Unassembled WGS sequence"/>
</dbReference>